<evidence type="ECO:0000256" key="6">
    <source>
        <dbReference type="ARBA" id="ARBA00022692"/>
    </source>
</evidence>
<evidence type="ECO:0000256" key="9">
    <source>
        <dbReference type="SAM" id="Phobius"/>
    </source>
</evidence>
<dbReference type="Pfam" id="PF00771">
    <property type="entry name" value="FHIPEP"/>
    <property type="match status" value="1"/>
</dbReference>
<dbReference type="Gene3D" id="3.40.30.60">
    <property type="entry name" value="FHIPEP family, domain 1"/>
    <property type="match status" value="1"/>
</dbReference>
<dbReference type="PANTHER" id="PTHR30161:SF2">
    <property type="entry name" value="INVASION PROTEIN INVA"/>
    <property type="match status" value="1"/>
</dbReference>
<evidence type="ECO:0000256" key="7">
    <source>
        <dbReference type="ARBA" id="ARBA00022989"/>
    </source>
</evidence>
<keyword evidence="3" id="KW-0813">Transport</keyword>
<dbReference type="InterPro" id="IPR042196">
    <property type="entry name" value="FHIPEP_4"/>
</dbReference>
<evidence type="ECO:0000313" key="11">
    <source>
        <dbReference type="Proteomes" id="UP000318801"/>
    </source>
</evidence>
<evidence type="ECO:0000256" key="3">
    <source>
        <dbReference type="ARBA" id="ARBA00022448"/>
    </source>
</evidence>
<name>A0A506UAL6_9HYPH</name>
<keyword evidence="11" id="KW-1185">Reference proteome</keyword>
<protein>
    <submittedName>
        <fullName evidence="10">FHIPEP family type III secretion protein</fullName>
    </submittedName>
</protein>
<feature type="transmembrane region" description="Helical" evidence="9">
    <location>
        <begin position="35"/>
        <end position="52"/>
    </location>
</feature>
<keyword evidence="5" id="KW-0997">Cell inner membrane</keyword>
<feature type="transmembrane region" description="Helical" evidence="9">
    <location>
        <begin position="59"/>
        <end position="78"/>
    </location>
</feature>
<evidence type="ECO:0000256" key="1">
    <source>
        <dbReference type="ARBA" id="ARBA00004429"/>
    </source>
</evidence>
<evidence type="ECO:0000313" key="10">
    <source>
        <dbReference type="EMBL" id="TPW28847.1"/>
    </source>
</evidence>
<proteinExistence type="inferred from homology"/>
<dbReference type="PRINTS" id="PR00949">
    <property type="entry name" value="TYPE3IMAPROT"/>
</dbReference>
<feature type="transmembrane region" description="Helical" evidence="9">
    <location>
        <begin position="217"/>
        <end position="237"/>
    </location>
</feature>
<keyword evidence="4" id="KW-1003">Cell membrane</keyword>
<evidence type="ECO:0000256" key="2">
    <source>
        <dbReference type="ARBA" id="ARBA00008835"/>
    </source>
</evidence>
<dbReference type="InterPro" id="IPR001712">
    <property type="entry name" value="T3SS_FHIPEP"/>
</dbReference>
<dbReference type="InterPro" id="IPR042194">
    <property type="entry name" value="FHIPEP_1"/>
</dbReference>
<organism evidence="10 11">
    <name type="scientific">Martelella alba</name>
    <dbReference type="NCBI Taxonomy" id="2590451"/>
    <lineage>
        <taxon>Bacteria</taxon>
        <taxon>Pseudomonadati</taxon>
        <taxon>Pseudomonadota</taxon>
        <taxon>Alphaproteobacteria</taxon>
        <taxon>Hyphomicrobiales</taxon>
        <taxon>Aurantimonadaceae</taxon>
        <taxon>Martelella</taxon>
    </lineage>
</organism>
<dbReference type="OrthoDB" id="9759185at2"/>
<feature type="transmembrane region" description="Helical" evidence="9">
    <location>
        <begin position="302"/>
        <end position="335"/>
    </location>
</feature>
<gene>
    <name evidence="10" type="ORF">FJU08_16085</name>
</gene>
<dbReference type="Gene3D" id="1.10.8.540">
    <property type="entry name" value="FHIPEP family, domain 3"/>
    <property type="match status" value="1"/>
</dbReference>
<keyword evidence="7 9" id="KW-1133">Transmembrane helix</keyword>
<dbReference type="InterPro" id="IPR042193">
    <property type="entry name" value="FHIPEP_3"/>
</dbReference>
<dbReference type="PANTHER" id="PTHR30161">
    <property type="entry name" value="FLAGELLAR EXPORT PROTEIN, MEMBRANE FLHA SUBUNIT-RELATED"/>
    <property type="match status" value="1"/>
</dbReference>
<evidence type="ECO:0000256" key="5">
    <source>
        <dbReference type="ARBA" id="ARBA00022519"/>
    </source>
</evidence>
<comment type="caution">
    <text evidence="10">The sequence shown here is derived from an EMBL/GenBank/DDBJ whole genome shotgun (WGS) entry which is preliminary data.</text>
</comment>
<dbReference type="GO" id="GO:0009306">
    <property type="term" value="P:protein secretion"/>
    <property type="evidence" value="ECO:0007669"/>
    <property type="project" value="InterPro"/>
</dbReference>
<accession>A0A506UAL6</accession>
<comment type="similarity">
    <text evidence="2">Belongs to the FHIPEP (flagella/HR/invasion proteins export pore) family.</text>
</comment>
<keyword evidence="6 9" id="KW-0812">Transmembrane</keyword>
<feature type="transmembrane region" description="Helical" evidence="9">
    <location>
        <begin position="122"/>
        <end position="148"/>
    </location>
</feature>
<evidence type="ECO:0000256" key="8">
    <source>
        <dbReference type="ARBA" id="ARBA00023136"/>
    </source>
</evidence>
<evidence type="ECO:0000256" key="4">
    <source>
        <dbReference type="ARBA" id="ARBA00022475"/>
    </source>
</evidence>
<dbReference type="GO" id="GO:0005886">
    <property type="term" value="C:plasma membrane"/>
    <property type="evidence" value="ECO:0007669"/>
    <property type="project" value="UniProtKB-SubCell"/>
</dbReference>
<sequence length="706" mass="77878">MCRLPCLRLLLSLWVGSDIMKTAKLGLVLSQQRDILLVLVFALVLLMMVLPLPSLMMDIMITLNISIAVIILLMAMQTETALQFSTFPTILLVTTLFRLAISISTTRLILLKGDAGKVIQTFGEVVVGGNLVVGLVIFLIITVVQFLVITKGADRVAEVGARFTLDGMPGKQMSVDADVRAGNMDHQDATIARRNLEQEAKLFGAMDGAMKFVKGDAIAGLIITAINLFGGIMIGMMQRGMSFGEAGHVYSLLTVGDGLVAQIPALMISVAAGTMVTRVTSAGGINLGFEIVQQLIANGRTIIIAGVLISLFGMIPGFPTVIFCTVGLGMIAGVVVTARRRKRSMGLMIHDWRARVEHFDEEARELARRGTRTDIINVVLPNIICSVNVNDFWVLFDGIRARTGEDYGVPAGFWRFEVDWEEGTEYRILIRGEEVARAEYRTDCVFVKAHSSYLEAIGIPCIETYGLREGVLVSTDYVDQLAELGIGSWSALELFMMHLRRATAEHLDAFADFQGTFRILNEMSTEHSALVADLREAMQNNHVSRILQMLLKERIPISSRVKIMEAILKWSERAQDPGFLLQKVRNELSEFITRRYASDGLLQVVVVAPTIESLLREGIRSTNEGNFLVLEPQLSSHVAAQTRKLVGEEYQRGRHPVLLTQQDIRFPLHTLLFEQGVFIPVLAYSELLPTTVIYPVGVITADVAEG</sequence>
<keyword evidence="8 9" id="KW-0472">Membrane</keyword>
<dbReference type="AlphaFoldDB" id="A0A506UAL6"/>
<dbReference type="Gene3D" id="3.40.50.12790">
    <property type="entry name" value="FHIPEP family, domain 4"/>
    <property type="match status" value="1"/>
</dbReference>
<feature type="transmembrane region" description="Helical" evidence="9">
    <location>
        <begin position="90"/>
        <end position="110"/>
    </location>
</feature>
<reference evidence="10 11" key="1">
    <citation type="submission" date="2019-06" db="EMBL/GenBank/DDBJ databases">
        <authorList>
            <person name="Li M."/>
        </authorList>
    </citation>
    <scope>NUCLEOTIDE SEQUENCE [LARGE SCALE GENOMIC DNA]</scope>
    <source>
        <strain evidence="10 11">BGMRC2036</strain>
    </source>
</reference>
<dbReference type="PIRSF" id="PIRSF005419">
    <property type="entry name" value="FlhA"/>
    <property type="match status" value="1"/>
</dbReference>
<feature type="transmembrane region" description="Helical" evidence="9">
    <location>
        <begin position="249"/>
        <end position="272"/>
    </location>
</feature>
<dbReference type="EMBL" id="VHLG01000011">
    <property type="protein sequence ID" value="TPW28847.1"/>
    <property type="molecule type" value="Genomic_DNA"/>
</dbReference>
<dbReference type="Proteomes" id="UP000318801">
    <property type="component" value="Unassembled WGS sequence"/>
</dbReference>
<comment type="subcellular location">
    <subcellularLocation>
        <location evidence="1">Cell inner membrane</location>
        <topology evidence="1">Multi-pass membrane protein</topology>
    </subcellularLocation>
</comment>